<protein>
    <recommendedName>
        <fullName evidence="1">Integrase zinc-binding domain-containing protein</fullName>
    </recommendedName>
</protein>
<dbReference type="PANTHER" id="PTHR47266">
    <property type="entry name" value="ENDONUCLEASE-RELATED"/>
    <property type="match status" value="1"/>
</dbReference>
<evidence type="ECO:0000259" key="1">
    <source>
        <dbReference type="Pfam" id="PF17921"/>
    </source>
</evidence>
<dbReference type="Gene3D" id="1.10.340.70">
    <property type="match status" value="1"/>
</dbReference>
<reference evidence="2 3" key="1">
    <citation type="submission" date="2024-02" db="EMBL/GenBank/DDBJ databases">
        <title>High-quality chromosome-scale genome assembly of Pensacola bahiagrass (Paspalum notatum Flugge var. saurae).</title>
        <authorList>
            <person name="Vega J.M."/>
            <person name="Podio M."/>
            <person name="Orjuela J."/>
            <person name="Siena L.A."/>
            <person name="Pessino S.C."/>
            <person name="Combes M.C."/>
            <person name="Mariac C."/>
            <person name="Albertini E."/>
            <person name="Pupilli F."/>
            <person name="Ortiz J.P.A."/>
            <person name="Leblanc O."/>
        </authorList>
    </citation>
    <scope>NUCLEOTIDE SEQUENCE [LARGE SCALE GENOMIC DNA]</scope>
    <source>
        <strain evidence="2">R1</strain>
        <tissue evidence="2">Leaf</tissue>
    </source>
</reference>
<name>A0AAQ3TRU1_PASNO</name>
<evidence type="ECO:0000313" key="3">
    <source>
        <dbReference type="Proteomes" id="UP001341281"/>
    </source>
</evidence>
<evidence type="ECO:0000313" key="2">
    <source>
        <dbReference type="EMBL" id="WVZ76837.1"/>
    </source>
</evidence>
<dbReference type="AlphaFoldDB" id="A0AAQ3TRU1"/>
<dbReference type="EMBL" id="CP144749">
    <property type="protein sequence ID" value="WVZ76837.1"/>
    <property type="molecule type" value="Genomic_DNA"/>
</dbReference>
<dbReference type="Pfam" id="PF17921">
    <property type="entry name" value="Integrase_H2C2"/>
    <property type="match status" value="1"/>
</dbReference>
<proteinExistence type="predicted"/>
<sequence>MVRLKHPGGKFVEYQAVPSNAPKAHLNQVNAVAEIKVVNKFPDVFPEGLPDDILVFSINEEEHEKHLRMFPFWDTLSQREEYKLIQAKSKLYKNGLHLRISSKFAEDEEGVVWYKQSLCVPNVKSLQELILSEAHDLAYSIIPGSIKMYHVLKTRFWWYSMKRDVAEYVALCDTCQRVKVEH</sequence>
<organism evidence="2 3">
    <name type="scientific">Paspalum notatum var. saurae</name>
    <dbReference type="NCBI Taxonomy" id="547442"/>
    <lineage>
        <taxon>Eukaryota</taxon>
        <taxon>Viridiplantae</taxon>
        <taxon>Streptophyta</taxon>
        <taxon>Embryophyta</taxon>
        <taxon>Tracheophyta</taxon>
        <taxon>Spermatophyta</taxon>
        <taxon>Magnoliopsida</taxon>
        <taxon>Liliopsida</taxon>
        <taxon>Poales</taxon>
        <taxon>Poaceae</taxon>
        <taxon>PACMAD clade</taxon>
        <taxon>Panicoideae</taxon>
        <taxon>Andropogonodae</taxon>
        <taxon>Paspaleae</taxon>
        <taxon>Paspalinae</taxon>
        <taxon>Paspalum</taxon>
    </lineage>
</organism>
<dbReference type="Proteomes" id="UP001341281">
    <property type="component" value="Chromosome 05"/>
</dbReference>
<accession>A0AAQ3TRU1</accession>
<dbReference type="InterPro" id="IPR041588">
    <property type="entry name" value="Integrase_H2C2"/>
</dbReference>
<dbReference type="InterPro" id="IPR052160">
    <property type="entry name" value="Gypsy_RT_Integrase-like"/>
</dbReference>
<keyword evidence="3" id="KW-1185">Reference proteome</keyword>
<feature type="domain" description="Integrase zinc-binding" evidence="1">
    <location>
        <begin position="124"/>
        <end position="180"/>
    </location>
</feature>
<gene>
    <name evidence="2" type="ORF">U9M48_024766</name>
</gene>